<name>A0A2P5D2N6_PARAD</name>
<comment type="caution">
    <text evidence="2">The sequence shown here is derived from an EMBL/GenBank/DDBJ whole genome shotgun (WGS) entry which is preliminary data.</text>
</comment>
<feature type="compositionally biased region" description="Polar residues" evidence="1">
    <location>
        <begin position="257"/>
        <end position="276"/>
    </location>
</feature>
<gene>
    <name evidence="2" type="ORF">PanWU01x14_101750</name>
</gene>
<proteinExistence type="predicted"/>
<dbReference type="EMBL" id="JXTB01000070">
    <property type="protein sequence ID" value="PON67538.1"/>
    <property type="molecule type" value="Genomic_DNA"/>
</dbReference>
<dbReference type="Proteomes" id="UP000237105">
    <property type="component" value="Unassembled WGS sequence"/>
</dbReference>
<feature type="region of interest" description="Disordered" evidence="1">
    <location>
        <begin position="240"/>
        <end position="276"/>
    </location>
</feature>
<sequence>MELILRITMEKGLSVVSDPSVAELTLRIYHGTDPSDCNGIGSTHLPRNLPSGSVTGLILRIAGEKGLTPASGLDCLERGQPLDNGQSFAMDSSASKLIVLRESKPRKFLPVAFENASKLIVLWESTPRNSCWWPEKIYEEENCAQTLRKDCSRGSHGTTKLTTDHRKHLSYAQFRDKRQESTNPWSSFLAHSHLTHVQTLGADPVNHSTGKFTNSFRWNGLEARFSHLIDIHQAYELSETRAKSTRDPGRVRPIPILTSTAGDQESRGSSTRRSWGQLTTPDLDRLFIAILGKCVHWANCPYRTTICQNLTLDRLESLETTENKSRQCKGNHDNHSP</sequence>
<protein>
    <submittedName>
        <fullName evidence="2">Uncharacterized protein</fullName>
    </submittedName>
</protein>
<feature type="compositionally biased region" description="Basic and acidic residues" evidence="1">
    <location>
        <begin position="240"/>
        <end position="250"/>
    </location>
</feature>
<accession>A0A2P5D2N6</accession>
<keyword evidence="3" id="KW-1185">Reference proteome</keyword>
<evidence type="ECO:0000313" key="2">
    <source>
        <dbReference type="EMBL" id="PON67538.1"/>
    </source>
</evidence>
<evidence type="ECO:0000256" key="1">
    <source>
        <dbReference type="SAM" id="MobiDB-lite"/>
    </source>
</evidence>
<dbReference type="AlphaFoldDB" id="A0A2P5D2N6"/>
<reference evidence="3" key="1">
    <citation type="submission" date="2016-06" db="EMBL/GenBank/DDBJ databases">
        <title>Parallel loss of symbiosis genes in relatives of nitrogen-fixing non-legume Parasponia.</title>
        <authorList>
            <person name="Van Velzen R."/>
            <person name="Holmer R."/>
            <person name="Bu F."/>
            <person name="Rutten L."/>
            <person name="Van Zeijl A."/>
            <person name="Liu W."/>
            <person name="Santuari L."/>
            <person name="Cao Q."/>
            <person name="Sharma T."/>
            <person name="Shen D."/>
            <person name="Roswanjaya Y."/>
            <person name="Wardhani T."/>
            <person name="Kalhor M.S."/>
            <person name="Jansen J."/>
            <person name="Van den Hoogen J."/>
            <person name="Gungor B."/>
            <person name="Hartog M."/>
            <person name="Hontelez J."/>
            <person name="Verver J."/>
            <person name="Yang W.-C."/>
            <person name="Schijlen E."/>
            <person name="Repin R."/>
            <person name="Schilthuizen M."/>
            <person name="Schranz E."/>
            <person name="Heidstra R."/>
            <person name="Miyata K."/>
            <person name="Fedorova E."/>
            <person name="Kohlen W."/>
            <person name="Bisseling T."/>
            <person name="Smit S."/>
            <person name="Geurts R."/>
        </authorList>
    </citation>
    <scope>NUCLEOTIDE SEQUENCE [LARGE SCALE GENOMIC DNA]</scope>
    <source>
        <strain evidence="3">cv. WU1-14</strain>
    </source>
</reference>
<evidence type="ECO:0000313" key="3">
    <source>
        <dbReference type="Proteomes" id="UP000237105"/>
    </source>
</evidence>
<organism evidence="2 3">
    <name type="scientific">Parasponia andersonii</name>
    <name type="common">Sponia andersonii</name>
    <dbReference type="NCBI Taxonomy" id="3476"/>
    <lineage>
        <taxon>Eukaryota</taxon>
        <taxon>Viridiplantae</taxon>
        <taxon>Streptophyta</taxon>
        <taxon>Embryophyta</taxon>
        <taxon>Tracheophyta</taxon>
        <taxon>Spermatophyta</taxon>
        <taxon>Magnoliopsida</taxon>
        <taxon>eudicotyledons</taxon>
        <taxon>Gunneridae</taxon>
        <taxon>Pentapetalae</taxon>
        <taxon>rosids</taxon>
        <taxon>fabids</taxon>
        <taxon>Rosales</taxon>
        <taxon>Cannabaceae</taxon>
        <taxon>Parasponia</taxon>
    </lineage>
</organism>